<dbReference type="EMBL" id="SOHM01000006">
    <property type="protein sequence ID" value="TFD94580.1"/>
    <property type="molecule type" value="Genomic_DNA"/>
</dbReference>
<name>A0A4R9BZL9_9MICO</name>
<keyword evidence="2" id="KW-1185">Reference proteome</keyword>
<protein>
    <submittedName>
        <fullName evidence="1">Uncharacterized protein</fullName>
    </submittedName>
</protein>
<organism evidence="1 2">
    <name type="scientific">Cryobacterium lactosi</name>
    <dbReference type="NCBI Taxonomy" id="1259202"/>
    <lineage>
        <taxon>Bacteria</taxon>
        <taxon>Bacillati</taxon>
        <taxon>Actinomycetota</taxon>
        <taxon>Actinomycetes</taxon>
        <taxon>Micrococcales</taxon>
        <taxon>Microbacteriaceae</taxon>
        <taxon>Cryobacterium</taxon>
    </lineage>
</organism>
<proteinExistence type="predicted"/>
<gene>
    <name evidence="1" type="ORF">E3T61_01720</name>
</gene>
<dbReference type="RefSeq" id="WP_134639209.1">
    <property type="nucleotide sequence ID" value="NZ_SOHM01000006.1"/>
</dbReference>
<accession>A0A4R9BZL9</accession>
<sequence length="156" mass="17076">MTRKRRAERLRALAAHVLTAPVLLEGDAEQLLTVMRTGARSAGIPETDHASSTQPARVVVLAIQRDARRSSLVKAASMLRELDDHIAPDAVRIVVVQSRRTKLAPPKLQRLVAAEVLFHVALALSNVIPGQKERTLRQRVGLATLDAAGFRILRFG</sequence>
<evidence type="ECO:0000313" key="1">
    <source>
        <dbReference type="EMBL" id="TFD94580.1"/>
    </source>
</evidence>
<evidence type="ECO:0000313" key="2">
    <source>
        <dbReference type="Proteomes" id="UP000298468"/>
    </source>
</evidence>
<reference evidence="1 2" key="1">
    <citation type="submission" date="2019-03" db="EMBL/GenBank/DDBJ databases">
        <title>Genomics of glacier-inhabiting Cryobacterium strains.</title>
        <authorList>
            <person name="Liu Q."/>
            <person name="Xin Y.-H."/>
        </authorList>
    </citation>
    <scope>NUCLEOTIDE SEQUENCE [LARGE SCALE GENOMIC DNA]</scope>
    <source>
        <strain evidence="1 2">Sr59</strain>
    </source>
</reference>
<dbReference type="Proteomes" id="UP000298468">
    <property type="component" value="Unassembled WGS sequence"/>
</dbReference>
<comment type="caution">
    <text evidence="1">The sequence shown here is derived from an EMBL/GenBank/DDBJ whole genome shotgun (WGS) entry which is preliminary data.</text>
</comment>
<dbReference type="OrthoDB" id="5111109at2"/>
<dbReference type="AlphaFoldDB" id="A0A4R9BZL9"/>